<proteinExistence type="predicted"/>
<dbReference type="EMBL" id="MH015256">
    <property type="protein sequence ID" value="AWY09383.1"/>
    <property type="molecule type" value="Genomic_DNA"/>
</dbReference>
<keyword evidence="2" id="KW-1185">Reference proteome</keyword>
<accession>A0A2Z4QHF3</accession>
<evidence type="ECO:0000313" key="1">
    <source>
        <dbReference type="EMBL" id="AWY09383.1"/>
    </source>
</evidence>
<organism evidence="1 2">
    <name type="scientific">Ruegeria phage vB_RpoP-V13</name>
    <dbReference type="NCBI Taxonomy" id="2218612"/>
    <lineage>
        <taxon>Viruses</taxon>
        <taxon>Duplodnaviria</taxon>
        <taxon>Heunggongvirae</taxon>
        <taxon>Uroviricota</taxon>
        <taxon>Caudoviricetes</taxon>
        <taxon>Schitoviridae</taxon>
        <taxon>Rhodovirinae</taxon>
        <taxon>Pomeroyivirus</taxon>
        <taxon>Pomeroyivirus V13</taxon>
    </lineage>
</organism>
<reference evidence="1 2" key="1">
    <citation type="submission" date="2018-03" db="EMBL/GenBank/DDBJ databases">
        <title>Diverse roseophage infecting Ruegeria pomeroyi DSS-3.</title>
        <authorList>
            <person name="Zhan Y."/>
            <person name="Chen F."/>
            <person name="Wommack E."/>
            <person name="Nasko D."/>
        </authorList>
    </citation>
    <scope>NUCLEOTIDE SEQUENCE [LARGE SCALE GENOMIC DNA]</scope>
</reference>
<evidence type="ECO:0000313" key="2">
    <source>
        <dbReference type="Proteomes" id="UP000250784"/>
    </source>
</evidence>
<sequence>MTWFIIGVGVGLVLGWNLIPQPKWVEELYSRWFDEGR</sequence>
<gene>
    <name evidence="1" type="ORF">vBRpoPV13_26</name>
</gene>
<dbReference type="Proteomes" id="UP000250784">
    <property type="component" value="Segment"/>
</dbReference>
<name>A0A2Z4QHF3_9CAUD</name>
<protein>
    <submittedName>
        <fullName evidence="1">Uncharacterized protein</fullName>
    </submittedName>
</protein>